<dbReference type="Pfam" id="PF07833">
    <property type="entry name" value="Cu_amine_oxidN1"/>
    <property type="match status" value="1"/>
</dbReference>
<sequence length="405" mass="44063">MTTYRKMVRQLKRLAIVLFAAIAALTTAGSASAATAGKSPEISVRINGEAVDFGKDLLIEKGKSYVEYAALFEALGYETDLDSSTQILYAESDDYEIQASAEADIAIVNGRTVPSTGEMIERNGKTLIALRFAGTLTNHNVLWNGRDKSISLAFQGPTEADKASVNELFGKMLLVEAAGDPEGIIQLMARDTIMDLDEVRASFEKAKTKTNINELKIQTFSATKAVVLAIEDTKKLSGGFYPDNLAQVRYTLHKDSEGAWKIYNVEVLGLEYTNIPGLFEQQAALPDADKAAIGKAFEDQAKAANEKNAEAYVATLADFPEKEQLKDELAQLFETATLNVKGERWTVVDYDGKKGTASLLIEMVSETTAGGETYKSRSVVLNEAVKVDGKWLLQAEAIVLSSEQL</sequence>
<dbReference type="RefSeq" id="WP_147310135.1">
    <property type="nucleotide sequence ID" value="NZ_QRDZ01000004.1"/>
</dbReference>
<keyword evidence="1" id="KW-0732">Signal</keyword>
<dbReference type="Gene3D" id="3.30.457.10">
    <property type="entry name" value="Copper amine oxidase-like, N-terminal domain"/>
    <property type="match status" value="1"/>
</dbReference>
<name>A0A3D9KHH4_9BACL</name>
<dbReference type="InterPro" id="IPR036582">
    <property type="entry name" value="Mao_N_sf"/>
</dbReference>
<organism evidence="3 4">
    <name type="scientific">Cohnella phaseoli</name>
    <dbReference type="NCBI Taxonomy" id="456490"/>
    <lineage>
        <taxon>Bacteria</taxon>
        <taxon>Bacillati</taxon>
        <taxon>Bacillota</taxon>
        <taxon>Bacilli</taxon>
        <taxon>Bacillales</taxon>
        <taxon>Paenibacillaceae</taxon>
        <taxon>Cohnella</taxon>
    </lineage>
</organism>
<accession>A0A3D9KHH4</accession>
<evidence type="ECO:0000259" key="2">
    <source>
        <dbReference type="Pfam" id="PF07833"/>
    </source>
</evidence>
<gene>
    <name evidence="3" type="ORF">DFP98_10451</name>
</gene>
<dbReference type="SUPFAM" id="SSF54427">
    <property type="entry name" value="NTF2-like"/>
    <property type="match status" value="1"/>
</dbReference>
<dbReference type="OrthoDB" id="1954422at2"/>
<feature type="chain" id="PRO_5017775107" evidence="1">
    <location>
        <begin position="34"/>
        <end position="405"/>
    </location>
</feature>
<feature type="signal peptide" evidence="1">
    <location>
        <begin position="1"/>
        <end position="33"/>
    </location>
</feature>
<dbReference type="AlphaFoldDB" id="A0A3D9KHH4"/>
<comment type="caution">
    <text evidence="3">The sequence shown here is derived from an EMBL/GenBank/DDBJ whole genome shotgun (WGS) entry which is preliminary data.</text>
</comment>
<evidence type="ECO:0000256" key="1">
    <source>
        <dbReference type="SAM" id="SignalP"/>
    </source>
</evidence>
<evidence type="ECO:0000313" key="4">
    <source>
        <dbReference type="Proteomes" id="UP000256977"/>
    </source>
</evidence>
<proteinExistence type="predicted"/>
<dbReference type="InterPro" id="IPR012854">
    <property type="entry name" value="Cu_amine_oxidase-like_N"/>
</dbReference>
<keyword evidence="4" id="KW-1185">Reference proteome</keyword>
<dbReference type="EMBL" id="QRDZ01000004">
    <property type="protein sequence ID" value="RED85346.1"/>
    <property type="molecule type" value="Genomic_DNA"/>
</dbReference>
<feature type="domain" description="Copper amine oxidase-like N-terminal" evidence="2">
    <location>
        <begin position="46"/>
        <end position="151"/>
    </location>
</feature>
<dbReference type="InterPro" id="IPR032710">
    <property type="entry name" value="NTF2-like_dom_sf"/>
</dbReference>
<protein>
    <submittedName>
        <fullName evidence="3">Copper amine oxidase-like protein</fullName>
    </submittedName>
</protein>
<evidence type="ECO:0000313" key="3">
    <source>
        <dbReference type="EMBL" id="RED85346.1"/>
    </source>
</evidence>
<dbReference type="Proteomes" id="UP000256977">
    <property type="component" value="Unassembled WGS sequence"/>
</dbReference>
<dbReference type="SUPFAM" id="SSF55383">
    <property type="entry name" value="Copper amine oxidase, domain N"/>
    <property type="match status" value="1"/>
</dbReference>
<reference evidence="3 4" key="1">
    <citation type="submission" date="2018-07" db="EMBL/GenBank/DDBJ databases">
        <title>Genomic Encyclopedia of Type Strains, Phase III (KMG-III): the genomes of soil and plant-associated and newly described type strains.</title>
        <authorList>
            <person name="Whitman W."/>
        </authorList>
    </citation>
    <scope>NUCLEOTIDE SEQUENCE [LARGE SCALE GENOMIC DNA]</scope>
    <source>
        <strain evidence="3 4">CECT 7287</strain>
    </source>
</reference>